<evidence type="ECO:0000256" key="2">
    <source>
        <dbReference type="ARBA" id="ARBA00004236"/>
    </source>
</evidence>
<evidence type="ECO:0000256" key="6">
    <source>
        <dbReference type="ARBA" id="ARBA00023136"/>
    </source>
</evidence>
<evidence type="ECO:0000256" key="7">
    <source>
        <dbReference type="ARBA" id="ARBA00023186"/>
    </source>
</evidence>
<evidence type="ECO:0000256" key="8">
    <source>
        <dbReference type="SAM" id="Phobius"/>
    </source>
</evidence>
<evidence type="ECO:0000256" key="4">
    <source>
        <dbReference type="ARBA" id="ARBA00022692"/>
    </source>
</evidence>
<reference evidence="10" key="1">
    <citation type="submission" date="2020-11" db="EMBL/GenBank/DDBJ databases">
        <title>Azospira inquinata sp. nov.</title>
        <authorList>
            <person name="Moe W.M."/>
            <person name="Mikes M.C."/>
        </authorList>
    </citation>
    <scope>NUCLEOTIDE SEQUENCE</scope>
    <source>
        <strain evidence="10">Azo-3</strain>
    </source>
</reference>
<keyword evidence="6 8" id="KW-0472">Membrane</keyword>
<feature type="transmembrane region" description="Helical" evidence="8">
    <location>
        <begin position="26"/>
        <end position="46"/>
    </location>
</feature>
<evidence type="ECO:0000256" key="1">
    <source>
        <dbReference type="ARBA" id="ARBA00004167"/>
    </source>
</evidence>
<accession>A0A975SMB6</accession>
<keyword evidence="4 8" id="KW-0812">Transmembrane</keyword>
<evidence type="ECO:0000313" key="10">
    <source>
        <dbReference type="EMBL" id="QWT48716.1"/>
    </source>
</evidence>
<dbReference type="GO" id="GO:0005886">
    <property type="term" value="C:plasma membrane"/>
    <property type="evidence" value="ECO:0007669"/>
    <property type="project" value="UniProtKB-SubCell"/>
</dbReference>
<dbReference type="PIRSF" id="PIRSF006170">
    <property type="entry name" value="YfgM"/>
    <property type="match status" value="1"/>
</dbReference>
<evidence type="ECO:0000256" key="3">
    <source>
        <dbReference type="ARBA" id="ARBA00022475"/>
    </source>
</evidence>
<protein>
    <submittedName>
        <fullName evidence="10">Tetratricopeptide repeat protein</fullName>
    </submittedName>
</protein>
<keyword evidence="5 8" id="KW-1133">Transmembrane helix</keyword>
<dbReference type="GO" id="GO:0044877">
    <property type="term" value="F:protein-containing complex binding"/>
    <property type="evidence" value="ECO:0007669"/>
    <property type="project" value="InterPro"/>
</dbReference>
<dbReference type="RefSeq" id="WP_216128487.1">
    <property type="nucleotide sequence ID" value="NZ_CP064782.1"/>
</dbReference>
<keyword evidence="7" id="KW-0143">Chaperone</keyword>
<name>A0A975SMB6_9RHOO</name>
<dbReference type="Pfam" id="PF09976">
    <property type="entry name" value="TPR_21"/>
    <property type="match status" value="1"/>
</dbReference>
<organism evidence="10 11">
    <name type="scientific">Azospira inquinata</name>
    <dbReference type="NCBI Taxonomy" id="2785627"/>
    <lineage>
        <taxon>Bacteria</taxon>
        <taxon>Pseudomonadati</taxon>
        <taxon>Pseudomonadota</taxon>
        <taxon>Betaproteobacteria</taxon>
        <taxon>Rhodocyclales</taxon>
        <taxon>Rhodocyclaceae</taxon>
        <taxon>Azospira</taxon>
    </lineage>
</organism>
<sequence>MAVYDLEEQEQLAEMKAWWRLHGNRVTSVLLVAALAALGWQGWNWYQNKQTAQASYVFTVLEKSLEERNGQQIKAAGGELLEKFGGTAYAPLGALMMAKAAVEEGDLKTAKLQLNWVVDHGKGEIQDIARLRLAALLLDDKAADQAMRLLETKPSPAFAARYADARGDALLAQGKQGEAKAAYKEALAALDGADKANKEQGGQEARMNAPYKQILQQKIDSLGDA</sequence>
<gene>
    <name evidence="10" type="ORF">Azoinq_12870</name>
</gene>
<dbReference type="PANTHER" id="PTHR38035:SF1">
    <property type="entry name" value="ANCILLARY SECYEG TRANSLOCON SUBUNIT"/>
    <property type="match status" value="1"/>
</dbReference>
<dbReference type="InterPro" id="IPR026039">
    <property type="entry name" value="YfgM"/>
</dbReference>
<comment type="subcellular location">
    <subcellularLocation>
        <location evidence="2">Cell membrane</location>
    </subcellularLocation>
    <subcellularLocation>
        <location evidence="1">Membrane</location>
        <topology evidence="1">Single-pass membrane protein</topology>
    </subcellularLocation>
</comment>
<dbReference type="PANTHER" id="PTHR38035">
    <property type="entry name" value="UPF0070 PROTEIN YFGM"/>
    <property type="match status" value="1"/>
</dbReference>
<dbReference type="AlphaFoldDB" id="A0A975SMB6"/>
<feature type="domain" description="Ancillary SecYEG translocon subunit/Cell division coordinator CpoB TPR" evidence="9">
    <location>
        <begin position="16"/>
        <end position="222"/>
    </location>
</feature>
<proteinExistence type="predicted"/>
<keyword evidence="3" id="KW-1003">Cell membrane</keyword>
<evidence type="ECO:0000259" key="9">
    <source>
        <dbReference type="Pfam" id="PF09976"/>
    </source>
</evidence>
<keyword evidence="11" id="KW-1185">Reference proteome</keyword>
<dbReference type="KEGG" id="aiq:Azoinq_12870"/>
<evidence type="ECO:0000256" key="5">
    <source>
        <dbReference type="ARBA" id="ARBA00022989"/>
    </source>
</evidence>
<dbReference type="Proteomes" id="UP000683428">
    <property type="component" value="Chromosome"/>
</dbReference>
<dbReference type="InterPro" id="IPR018704">
    <property type="entry name" value="SecYEG/CpoB_TPR"/>
</dbReference>
<evidence type="ECO:0000313" key="11">
    <source>
        <dbReference type="Proteomes" id="UP000683428"/>
    </source>
</evidence>
<dbReference type="EMBL" id="CP064782">
    <property type="protein sequence ID" value="QWT48716.1"/>
    <property type="molecule type" value="Genomic_DNA"/>
</dbReference>